<keyword evidence="1" id="KW-0812">Transmembrane</keyword>
<gene>
    <name evidence="3" type="ORF">DK846_12835</name>
</gene>
<sequence length="264" mass="29572">MVFGYAGLYILNILLPLDWSFPFQYSNLTSRIWSLTELLLGIGAFIILAQSRFAIKNREFFTGLFLGTISGTSHYFMNDSLTDGVLTGILVLVCYTSAVLLIRTRSGKSIETFQQPPRSIAWLILFGIIISVPFATLNLTYFYFTSGLQPFSHVISAFILACNPALSEEIIFRLFPLILVFSLLRAKSSERWVCLTVVCIGVIPHSLNHLPDLFVSNPGMAISMAILTSVFFGLPLCLLQLYKGLPSACGFHWFVDMTRFLFGY</sequence>
<organism evidence="3 4">
    <name type="scientific">Methanospirillum lacunae</name>
    <dbReference type="NCBI Taxonomy" id="668570"/>
    <lineage>
        <taxon>Archaea</taxon>
        <taxon>Methanobacteriati</taxon>
        <taxon>Methanobacteriota</taxon>
        <taxon>Stenosarchaea group</taxon>
        <taxon>Methanomicrobia</taxon>
        <taxon>Methanomicrobiales</taxon>
        <taxon>Methanospirillaceae</taxon>
        <taxon>Methanospirillum</taxon>
    </lineage>
</organism>
<feature type="transmembrane region" description="Helical" evidence="1">
    <location>
        <begin position="84"/>
        <end position="102"/>
    </location>
</feature>
<reference evidence="3 4" key="1">
    <citation type="submission" date="2018-05" db="EMBL/GenBank/DDBJ databases">
        <title>Draft genome of Methanospirillum lacunae Ki8-1.</title>
        <authorList>
            <person name="Dueholm M.S."/>
            <person name="Nielsen P.H."/>
            <person name="Bakmann L.F."/>
            <person name="Otzen D.E."/>
        </authorList>
    </citation>
    <scope>NUCLEOTIDE SEQUENCE [LARGE SCALE GENOMIC DNA]</scope>
    <source>
        <strain evidence="3 4">Ki8-1</strain>
    </source>
</reference>
<name>A0A2V2N5T4_9EURY</name>
<feature type="domain" description="CAAX prenyl protease 2/Lysostaphin resistance protein A-like" evidence="2">
    <location>
        <begin position="154"/>
        <end position="257"/>
    </location>
</feature>
<accession>A0A2V2N5T4</accession>
<protein>
    <recommendedName>
        <fullName evidence="2">CAAX prenyl protease 2/Lysostaphin resistance protein A-like domain-containing protein</fullName>
    </recommendedName>
</protein>
<dbReference type="Pfam" id="PF02517">
    <property type="entry name" value="Rce1-like"/>
    <property type="match status" value="1"/>
</dbReference>
<evidence type="ECO:0000313" key="3">
    <source>
        <dbReference type="EMBL" id="PWR70871.1"/>
    </source>
</evidence>
<feature type="transmembrane region" description="Helical" evidence="1">
    <location>
        <begin position="30"/>
        <end position="48"/>
    </location>
</feature>
<evidence type="ECO:0000259" key="2">
    <source>
        <dbReference type="Pfam" id="PF02517"/>
    </source>
</evidence>
<comment type="caution">
    <text evidence="3">The sequence shown here is derived from an EMBL/GenBank/DDBJ whole genome shotgun (WGS) entry which is preliminary data.</text>
</comment>
<evidence type="ECO:0000256" key="1">
    <source>
        <dbReference type="SAM" id="Phobius"/>
    </source>
</evidence>
<dbReference type="AlphaFoldDB" id="A0A2V2N5T4"/>
<dbReference type="InterPro" id="IPR003675">
    <property type="entry name" value="Rce1/LyrA-like_dom"/>
</dbReference>
<keyword evidence="1" id="KW-0472">Membrane</keyword>
<feature type="transmembrane region" description="Helical" evidence="1">
    <location>
        <begin position="220"/>
        <end position="242"/>
    </location>
</feature>
<keyword evidence="1" id="KW-1133">Transmembrane helix</keyword>
<proteinExistence type="predicted"/>
<dbReference type="Proteomes" id="UP000245657">
    <property type="component" value="Unassembled WGS sequence"/>
</dbReference>
<feature type="transmembrane region" description="Helical" evidence="1">
    <location>
        <begin position="122"/>
        <end position="143"/>
    </location>
</feature>
<keyword evidence="4" id="KW-1185">Reference proteome</keyword>
<feature type="transmembrane region" description="Helical" evidence="1">
    <location>
        <begin position="60"/>
        <end position="78"/>
    </location>
</feature>
<evidence type="ECO:0000313" key="4">
    <source>
        <dbReference type="Proteomes" id="UP000245657"/>
    </source>
</evidence>
<dbReference type="EMBL" id="QGMY01000009">
    <property type="protein sequence ID" value="PWR70871.1"/>
    <property type="molecule type" value="Genomic_DNA"/>
</dbReference>